<comment type="similarity">
    <text evidence="1 2">Belongs to the GMC oxidoreductase family.</text>
</comment>
<dbReference type="InterPro" id="IPR057229">
    <property type="entry name" value="DUF7907"/>
</dbReference>
<feature type="domain" description="Glucose-methanol-choline oxidoreductase N-terminal" evidence="3">
    <location>
        <begin position="263"/>
        <end position="286"/>
    </location>
</feature>
<dbReference type="Pfam" id="PF25484">
    <property type="entry name" value="DUF7907"/>
    <property type="match status" value="1"/>
</dbReference>
<dbReference type="AlphaFoldDB" id="A0A8H4W385"/>
<dbReference type="Proteomes" id="UP000566819">
    <property type="component" value="Unassembled WGS sequence"/>
</dbReference>
<evidence type="ECO:0000259" key="3">
    <source>
        <dbReference type="PROSITE" id="PS00623"/>
    </source>
</evidence>
<proteinExistence type="inferred from homology"/>
<dbReference type="SUPFAM" id="SSF51905">
    <property type="entry name" value="FAD/NAD(P)-binding domain"/>
    <property type="match status" value="1"/>
</dbReference>
<keyword evidence="2" id="KW-0274">FAD</keyword>
<dbReference type="EMBL" id="JAAMPI010000589">
    <property type="protein sequence ID" value="KAF4630105.1"/>
    <property type="molecule type" value="Genomic_DNA"/>
</dbReference>
<keyword evidence="6" id="KW-1185">Reference proteome</keyword>
<dbReference type="Gene3D" id="3.30.560.10">
    <property type="entry name" value="Glucose Oxidase, domain 3"/>
    <property type="match status" value="1"/>
</dbReference>
<evidence type="ECO:0000256" key="1">
    <source>
        <dbReference type="ARBA" id="ARBA00010790"/>
    </source>
</evidence>
<comment type="caution">
    <text evidence="5">The sequence shown here is derived from an EMBL/GenBank/DDBJ whole genome shotgun (WGS) entry which is preliminary data.</text>
</comment>
<dbReference type="InterPro" id="IPR012132">
    <property type="entry name" value="GMC_OxRdtase"/>
</dbReference>
<dbReference type="PANTHER" id="PTHR11552:SF134">
    <property type="entry name" value="GLUCOSE-METHANOL-CHOLINE OXIDOREDUCTASE N-TERMINAL DOMAIN-CONTAINING PROTEIN"/>
    <property type="match status" value="1"/>
</dbReference>
<dbReference type="InterPro" id="IPR007867">
    <property type="entry name" value="GMC_OxRtase_C"/>
</dbReference>
<accession>A0A8H4W385</accession>
<name>A0A8H4W385_9HELO</name>
<dbReference type="Pfam" id="PF05199">
    <property type="entry name" value="GMC_oxred_C"/>
    <property type="match status" value="1"/>
</dbReference>
<reference evidence="5 6" key="1">
    <citation type="submission" date="2020-03" db="EMBL/GenBank/DDBJ databases">
        <title>Draft Genome Sequence of Cudoniella acicularis.</title>
        <authorList>
            <person name="Buettner E."/>
            <person name="Kellner H."/>
        </authorList>
    </citation>
    <scope>NUCLEOTIDE SEQUENCE [LARGE SCALE GENOMIC DNA]</scope>
    <source>
        <strain evidence="5 6">DSM 108380</strain>
    </source>
</reference>
<evidence type="ECO:0000313" key="5">
    <source>
        <dbReference type="EMBL" id="KAF4630105.1"/>
    </source>
</evidence>
<sequence length="743" mass="82860">MSCGMSYFEDHDLNFDPKRICEAVLAVTTVAVVNERAAQDDNGPYYYLQTQVISGDDSKDGLYVLSYHTGAAISDATLSSEPQDSFNGFFNQTSTSQQFDWDIYPWGMHLQEYAGYHRWHSVEIDIGYGDSGFSLGDSGLVAEGKYWLDRDGCRQRDGLSYREFRNERKTSTHLISRMGSTSEYDFIIVGGGPSGCVVASRLAHTARKPSVLLLEAGGPNKNAEYLIPAERFSLAFSQPSLNWGYKTAPQSHLKGQQIDYSRGKGLGGSTAINFGCWIIGADEDFEEWARMVGDEAWRWERVKERIKKIESYHVEVPEKYRQFIDPKPEDHGTSGPLHLSYADSWERGIEDIFIAAEETGMGVNNDVNNGNPIGMGMGAGCMYQGVRTTASAYLENAPSNLTIMTNSPIAKVILSEDKTAKGVQTIEGQEYYAKKEVILSAGALNTPQILMLSGIGPKAELEKYSILLVHELPGIGQNLQDHAFCGVSLILKEGYNDRMKYESDPEAVKAAKEQHNKDKTGLLCSLYCSNPMGWFKNERVFDSEEFKALDQHTQERLRKPTVPTFEITTHTPPLFLGDYTLRPTDCYVAGIAFVMNPQSYGSVTLASANPSDSPIIDPKIVSHPYDRRVMIEGLRQMMDLLEAPVFKKETVKMVGCPKGRSDEEIWLSAITVFTEDDDFKKLLGDFEVSTISYLQTLLQALALNWYSLALENGCYEFVLARSAGMKSKPNLHINTTKDIFANM</sequence>
<dbReference type="Gene3D" id="3.50.50.60">
    <property type="entry name" value="FAD/NAD(P)-binding domain"/>
    <property type="match status" value="1"/>
</dbReference>
<evidence type="ECO:0000259" key="4">
    <source>
        <dbReference type="PROSITE" id="PS00624"/>
    </source>
</evidence>
<feature type="domain" description="Glucose-methanol-choline oxidoreductase N-terminal" evidence="4">
    <location>
        <begin position="442"/>
        <end position="456"/>
    </location>
</feature>
<evidence type="ECO:0000313" key="6">
    <source>
        <dbReference type="Proteomes" id="UP000566819"/>
    </source>
</evidence>
<dbReference type="OrthoDB" id="269227at2759"/>
<dbReference type="Pfam" id="PF00732">
    <property type="entry name" value="GMC_oxred_N"/>
    <property type="match status" value="1"/>
</dbReference>
<protein>
    <recommendedName>
        <fullName evidence="3 4">Glucose-methanol-choline oxidoreductase N-terminal domain-containing protein</fullName>
    </recommendedName>
</protein>
<dbReference type="PROSITE" id="PS00623">
    <property type="entry name" value="GMC_OXRED_1"/>
    <property type="match status" value="1"/>
</dbReference>
<dbReference type="SUPFAM" id="SSF54373">
    <property type="entry name" value="FAD-linked reductases, C-terminal domain"/>
    <property type="match status" value="1"/>
</dbReference>
<dbReference type="GO" id="GO:0016614">
    <property type="term" value="F:oxidoreductase activity, acting on CH-OH group of donors"/>
    <property type="evidence" value="ECO:0007669"/>
    <property type="project" value="InterPro"/>
</dbReference>
<evidence type="ECO:0000256" key="2">
    <source>
        <dbReference type="RuleBase" id="RU003968"/>
    </source>
</evidence>
<dbReference type="InterPro" id="IPR036188">
    <property type="entry name" value="FAD/NAD-bd_sf"/>
</dbReference>
<gene>
    <name evidence="5" type="ORF">G7Y89_g8033</name>
</gene>
<dbReference type="GO" id="GO:0050660">
    <property type="term" value="F:flavin adenine dinucleotide binding"/>
    <property type="evidence" value="ECO:0007669"/>
    <property type="project" value="InterPro"/>
</dbReference>
<dbReference type="PANTHER" id="PTHR11552">
    <property type="entry name" value="GLUCOSE-METHANOL-CHOLINE GMC OXIDOREDUCTASE"/>
    <property type="match status" value="1"/>
</dbReference>
<keyword evidence="2" id="KW-0285">Flavoprotein</keyword>
<dbReference type="PROSITE" id="PS00624">
    <property type="entry name" value="GMC_OXRED_2"/>
    <property type="match status" value="1"/>
</dbReference>
<organism evidence="5 6">
    <name type="scientific">Cudoniella acicularis</name>
    <dbReference type="NCBI Taxonomy" id="354080"/>
    <lineage>
        <taxon>Eukaryota</taxon>
        <taxon>Fungi</taxon>
        <taxon>Dikarya</taxon>
        <taxon>Ascomycota</taxon>
        <taxon>Pezizomycotina</taxon>
        <taxon>Leotiomycetes</taxon>
        <taxon>Helotiales</taxon>
        <taxon>Tricladiaceae</taxon>
        <taxon>Cudoniella</taxon>
    </lineage>
</organism>
<dbReference type="InterPro" id="IPR000172">
    <property type="entry name" value="GMC_OxRdtase_N"/>
</dbReference>